<proteinExistence type="predicted"/>
<organism evidence="2 3">
    <name type="scientific">Bimuria novae-zelandiae CBS 107.79</name>
    <dbReference type="NCBI Taxonomy" id="1447943"/>
    <lineage>
        <taxon>Eukaryota</taxon>
        <taxon>Fungi</taxon>
        <taxon>Dikarya</taxon>
        <taxon>Ascomycota</taxon>
        <taxon>Pezizomycotina</taxon>
        <taxon>Dothideomycetes</taxon>
        <taxon>Pleosporomycetidae</taxon>
        <taxon>Pleosporales</taxon>
        <taxon>Massarineae</taxon>
        <taxon>Didymosphaeriaceae</taxon>
        <taxon>Bimuria</taxon>
    </lineage>
</organism>
<reference evidence="2" key="1">
    <citation type="journal article" date="2020" name="Stud. Mycol.">
        <title>101 Dothideomycetes genomes: a test case for predicting lifestyles and emergence of pathogens.</title>
        <authorList>
            <person name="Haridas S."/>
            <person name="Albert R."/>
            <person name="Binder M."/>
            <person name="Bloem J."/>
            <person name="Labutti K."/>
            <person name="Salamov A."/>
            <person name="Andreopoulos B."/>
            <person name="Baker S."/>
            <person name="Barry K."/>
            <person name="Bills G."/>
            <person name="Bluhm B."/>
            <person name="Cannon C."/>
            <person name="Castanera R."/>
            <person name="Culley D."/>
            <person name="Daum C."/>
            <person name="Ezra D."/>
            <person name="Gonzalez J."/>
            <person name="Henrissat B."/>
            <person name="Kuo A."/>
            <person name="Liang C."/>
            <person name="Lipzen A."/>
            <person name="Lutzoni F."/>
            <person name="Magnuson J."/>
            <person name="Mondo S."/>
            <person name="Nolan M."/>
            <person name="Ohm R."/>
            <person name="Pangilinan J."/>
            <person name="Park H.-J."/>
            <person name="Ramirez L."/>
            <person name="Alfaro M."/>
            <person name="Sun H."/>
            <person name="Tritt A."/>
            <person name="Yoshinaga Y."/>
            <person name="Zwiers L.-H."/>
            <person name="Turgeon B."/>
            <person name="Goodwin S."/>
            <person name="Spatafora J."/>
            <person name="Crous P."/>
            <person name="Grigoriev I."/>
        </authorList>
    </citation>
    <scope>NUCLEOTIDE SEQUENCE</scope>
    <source>
        <strain evidence="2">CBS 107.79</strain>
    </source>
</reference>
<dbReference type="OrthoDB" id="3796566at2759"/>
<feature type="compositionally biased region" description="Acidic residues" evidence="1">
    <location>
        <begin position="175"/>
        <end position="201"/>
    </location>
</feature>
<protein>
    <submittedName>
        <fullName evidence="2">Uncharacterized protein</fullName>
    </submittedName>
</protein>
<sequence>MSNIIAFKHPLAAYKPALDTSPPTAQDCSKLAALKAKSFDELLALSSSLYQGQESLFETVVSAILNDTTSSSVEHKLAETLYFRQGHLLSRSYHVGDMTRSQKEHEIFALNFTTREELAHMGDFALDLKLRFYLREQNEEHFSERLQNAAGYPTKQEPPSSVADSGYDSSSYNSDGDDSPSQSEDDEPMEEDKESEADEEEEFGFFVKVWKPELGRYQIFAY</sequence>
<dbReference type="Proteomes" id="UP000800036">
    <property type="component" value="Unassembled WGS sequence"/>
</dbReference>
<feature type="region of interest" description="Disordered" evidence="1">
    <location>
        <begin position="145"/>
        <end position="201"/>
    </location>
</feature>
<dbReference type="EMBL" id="ML976660">
    <property type="protein sequence ID" value="KAF1978639.1"/>
    <property type="molecule type" value="Genomic_DNA"/>
</dbReference>
<feature type="compositionally biased region" description="Low complexity" evidence="1">
    <location>
        <begin position="160"/>
        <end position="174"/>
    </location>
</feature>
<evidence type="ECO:0000313" key="2">
    <source>
        <dbReference type="EMBL" id="KAF1978639.1"/>
    </source>
</evidence>
<keyword evidence="3" id="KW-1185">Reference proteome</keyword>
<dbReference type="AlphaFoldDB" id="A0A6A5VQ04"/>
<evidence type="ECO:0000313" key="3">
    <source>
        <dbReference type="Proteomes" id="UP000800036"/>
    </source>
</evidence>
<gene>
    <name evidence="2" type="ORF">BU23DRAFT_564212</name>
</gene>
<accession>A0A6A5VQ04</accession>
<name>A0A6A5VQ04_9PLEO</name>
<evidence type="ECO:0000256" key="1">
    <source>
        <dbReference type="SAM" id="MobiDB-lite"/>
    </source>
</evidence>